<name>A0AAU7PKN5_9FIRM</name>
<protein>
    <submittedName>
        <fullName evidence="1">Uncharacterized protein</fullName>
    </submittedName>
</protein>
<accession>A0AAU7PKN5</accession>
<sequence length="131" mass="15440">MKITFDKIASGVVMLSKIKELNLGVPVDYWCTKNIKIMSDDYAYYIKKLIEVYKEYCYKDENDQYCRFEDNTTIFNLKEDCNVEKFNEEMSALMTNECEVDPFVMSMKVWETLTNFQIGGHDSSEIDFLLP</sequence>
<evidence type="ECO:0000313" key="1">
    <source>
        <dbReference type="EMBL" id="XBS52787.1"/>
    </source>
</evidence>
<organism evidence="1">
    <name type="scientific">Lacrimispora sp. BS-2</name>
    <dbReference type="NCBI Taxonomy" id="3151850"/>
    <lineage>
        <taxon>Bacteria</taxon>
        <taxon>Bacillati</taxon>
        <taxon>Bacillota</taxon>
        <taxon>Clostridia</taxon>
        <taxon>Lachnospirales</taxon>
        <taxon>Lachnospiraceae</taxon>
        <taxon>Lacrimispora</taxon>
    </lineage>
</organism>
<dbReference type="AlphaFoldDB" id="A0AAU7PKN5"/>
<reference evidence="1" key="1">
    <citation type="submission" date="2024-06" db="EMBL/GenBank/DDBJ databases">
        <title>Lacrimispora cavernae sp. nov., a novel anaerobe isolated from bat guano pile inside a cave.</title>
        <authorList>
            <person name="Miller S.L."/>
            <person name="Lu N."/>
            <person name="King J."/>
            <person name="Sankaranarayanan K."/>
            <person name="Lawson P.A."/>
        </authorList>
    </citation>
    <scope>NUCLEOTIDE SEQUENCE</scope>
    <source>
        <strain evidence="1">BS-2</strain>
    </source>
</reference>
<gene>
    <name evidence="1" type="ORF">ABFV83_13155</name>
</gene>
<dbReference type="EMBL" id="CP157940">
    <property type="protein sequence ID" value="XBS52787.1"/>
    <property type="molecule type" value="Genomic_DNA"/>
</dbReference>
<proteinExistence type="predicted"/>
<dbReference type="RefSeq" id="WP_349944460.1">
    <property type="nucleotide sequence ID" value="NZ_CP157940.1"/>
</dbReference>